<name>A0A409XDE4_PSICY</name>
<dbReference type="AlphaFoldDB" id="A0A409XDE4"/>
<evidence type="ECO:0000313" key="2">
    <source>
        <dbReference type="Proteomes" id="UP000283269"/>
    </source>
</evidence>
<dbReference type="Proteomes" id="UP000283269">
    <property type="component" value="Unassembled WGS sequence"/>
</dbReference>
<reference evidence="1 2" key="1">
    <citation type="journal article" date="2018" name="Evol. Lett.">
        <title>Horizontal gene cluster transfer increased hallucinogenic mushroom diversity.</title>
        <authorList>
            <person name="Reynolds H.T."/>
            <person name="Vijayakumar V."/>
            <person name="Gluck-Thaler E."/>
            <person name="Korotkin H.B."/>
            <person name="Matheny P.B."/>
            <person name="Slot J.C."/>
        </authorList>
    </citation>
    <scope>NUCLEOTIDE SEQUENCE [LARGE SCALE GENOMIC DNA]</scope>
    <source>
        <strain evidence="1 2">2631</strain>
    </source>
</reference>
<comment type="caution">
    <text evidence="1">The sequence shown here is derived from an EMBL/GenBank/DDBJ whole genome shotgun (WGS) entry which is preliminary data.</text>
</comment>
<evidence type="ECO:0008006" key="3">
    <source>
        <dbReference type="Google" id="ProtNLM"/>
    </source>
</evidence>
<sequence length="90" mass="10020">MPSSRWSTSTIRPYEPAQALTGRTFINGEPLSRKGDMSDPFELKSDDIVESSSDIVGEDNNTIILHKVAARIMCVFTEQDAQVAARVEQY</sequence>
<protein>
    <recommendedName>
        <fullName evidence="3">FHA domain-containing protein</fullName>
    </recommendedName>
</protein>
<dbReference type="OrthoDB" id="687730at2759"/>
<accession>A0A409XDE4</accession>
<gene>
    <name evidence="1" type="ORF">CVT25_008621</name>
</gene>
<organism evidence="1 2">
    <name type="scientific">Psilocybe cyanescens</name>
    <dbReference type="NCBI Taxonomy" id="93625"/>
    <lineage>
        <taxon>Eukaryota</taxon>
        <taxon>Fungi</taxon>
        <taxon>Dikarya</taxon>
        <taxon>Basidiomycota</taxon>
        <taxon>Agaricomycotina</taxon>
        <taxon>Agaricomycetes</taxon>
        <taxon>Agaricomycetidae</taxon>
        <taxon>Agaricales</taxon>
        <taxon>Agaricineae</taxon>
        <taxon>Strophariaceae</taxon>
        <taxon>Psilocybe</taxon>
    </lineage>
</organism>
<dbReference type="EMBL" id="NHYD01002030">
    <property type="protein sequence ID" value="PPQ88765.1"/>
    <property type="molecule type" value="Genomic_DNA"/>
</dbReference>
<dbReference type="STRING" id="93625.A0A409XDE4"/>
<evidence type="ECO:0000313" key="1">
    <source>
        <dbReference type="EMBL" id="PPQ88765.1"/>
    </source>
</evidence>
<keyword evidence="2" id="KW-1185">Reference proteome</keyword>
<dbReference type="InParanoid" id="A0A409XDE4"/>
<proteinExistence type="predicted"/>